<feature type="region of interest" description="Disordered" evidence="1">
    <location>
        <begin position="104"/>
        <end position="123"/>
    </location>
</feature>
<dbReference type="PANTHER" id="PTHR28096:SF1">
    <property type="entry name" value="PROTEIN FAF1"/>
    <property type="match status" value="1"/>
</dbReference>
<dbReference type="STRING" id="1314782.A0A165RYQ0"/>
<dbReference type="GO" id="GO:0005730">
    <property type="term" value="C:nucleolus"/>
    <property type="evidence" value="ECO:0007669"/>
    <property type="project" value="TreeGrafter"/>
</dbReference>
<dbReference type="OrthoDB" id="5556956at2759"/>
<dbReference type="InterPro" id="IPR053030">
    <property type="entry name" value="Ribosomal_biogenesis_FAF1-like"/>
</dbReference>
<dbReference type="AlphaFoldDB" id="A0A165RYQ0"/>
<dbReference type="Proteomes" id="UP000076761">
    <property type="component" value="Unassembled WGS sequence"/>
</dbReference>
<reference evidence="2 3" key="1">
    <citation type="journal article" date="2016" name="Mol. Biol. Evol.">
        <title>Comparative Genomics of Early-Diverging Mushroom-Forming Fungi Provides Insights into the Origins of Lignocellulose Decay Capabilities.</title>
        <authorList>
            <person name="Nagy L.G."/>
            <person name="Riley R."/>
            <person name="Tritt A."/>
            <person name="Adam C."/>
            <person name="Daum C."/>
            <person name="Floudas D."/>
            <person name="Sun H."/>
            <person name="Yadav J.S."/>
            <person name="Pangilinan J."/>
            <person name="Larsson K.H."/>
            <person name="Matsuura K."/>
            <person name="Barry K."/>
            <person name="Labutti K."/>
            <person name="Kuo R."/>
            <person name="Ohm R.A."/>
            <person name="Bhattacharya S.S."/>
            <person name="Shirouzu T."/>
            <person name="Yoshinaga Y."/>
            <person name="Martin F.M."/>
            <person name="Grigoriev I.V."/>
            <person name="Hibbett D.S."/>
        </authorList>
    </citation>
    <scope>NUCLEOTIDE SEQUENCE [LARGE SCALE GENOMIC DNA]</scope>
    <source>
        <strain evidence="2 3">HHB14362 ss-1</strain>
    </source>
</reference>
<feature type="region of interest" description="Disordered" evidence="1">
    <location>
        <begin position="294"/>
        <end position="320"/>
    </location>
</feature>
<dbReference type="EMBL" id="KV425577">
    <property type="protein sequence ID" value="KZT24435.1"/>
    <property type="molecule type" value="Genomic_DNA"/>
</dbReference>
<keyword evidence="3" id="KW-1185">Reference proteome</keyword>
<organism evidence="2 3">
    <name type="scientific">Neolentinus lepideus HHB14362 ss-1</name>
    <dbReference type="NCBI Taxonomy" id="1314782"/>
    <lineage>
        <taxon>Eukaryota</taxon>
        <taxon>Fungi</taxon>
        <taxon>Dikarya</taxon>
        <taxon>Basidiomycota</taxon>
        <taxon>Agaricomycotina</taxon>
        <taxon>Agaricomycetes</taxon>
        <taxon>Gloeophyllales</taxon>
        <taxon>Gloeophyllaceae</taxon>
        <taxon>Neolentinus</taxon>
    </lineage>
</organism>
<feature type="region of interest" description="Disordered" evidence="1">
    <location>
        <begin position="28"/>
        <end position="96"/>
    </location>
</feature>
<gene>
    <name evidence="2" type="ORF">NEOLEDRAFT_1094104</name>
</gene>
<dbReference type="InParanoid" id="A0A165RYQ0"/>
<evidence type="ECO:0000256" key="1">
    <source>
        <dbReference type="SAM" id="MobiDB-lite"/>
    </source>
</evidence>
<evidence type="ECO:0000313" key="3">
    <source>
        <dbReference type="Proteomes" id="UP000076761"/>
    </source>
</evidence>
<dbReference type="GO" id="GO:0000462">
    <property type="term" value="P:maturation of SSU-rRNA from tricistronic rRNA transcript (SSU-rRNA, 5.8S rRNA, LSU-rRNA)"/>
    <property type="evidence" value="ECO:0007669"/>
    <property type="project" value="TreeGrafter"/>
</dbReference>
<sequence length="320" mass="35732">MSSTADQDEQQYLLQLLQAHGQIFLGSFDIPVPRPRKRRRTDEADSNVNNASKVEDHTGSEEEWTGFANDPSDSDDDKDFPSFDDGSNDDDFTANATNSHHVPVVVFDNGQKRTNSLPSGSKTGLKAFMSSKVSKLTQDSRGIQRRSVRTLDDEDEERTNVENDAELRRLIHTKLLSGSLNPDLDLKPAQRRKALEGRLLELAGDAKLGKGERSVKFAERNKAAQKVRLGMLAKQKEREEKQLEEAKNMGNYHPAIKKLFEPSEGQQTIRKRQRGLTMGVGKFKGGVLKLTKEEISSVQGSAPPRRVLQRGNGRPGGRRK</sequence>
<protein>
    <submittedName>
        <fullName evidence="2">Uncharacterized protein</fullName>
    </submittedName>
</protein>
<accession>A0A165RYQ0</accession>
<evidence type="ECO:0000313" key="2">
    <source>
        <dbReference type="EMBL" id="KZT24435.1"/>
    </source>
</evidence>
<proteinExistence type="predicted"/>
<name>A0A165RYQ0_9AGAM</name>
<dbReference type="PANTHER" id="PTHR28096">
    <property type="entry name" value="PROTEIN FAF1"/>
    <property type="match status" value="1"/>
</dbReference>
<feature type="compositionally biased region" description="Polar residues" evidence="1">
    <location>
        <begin position="112"/>
        <end position="122"/>
    </location>
</feature>